<dbReference type="GO" id="GO:0051539">
    <property type="term" value="F:4 iron, 4 sulfur cluster binding"/>
    <property type="evidence" value="ECO:0007669"/>
    <property type="project" value="UniProtKB-KW"/>
</dbReference>
<comment type="subunit">
    <text evidence="13">Homodimer.</text>
</comment>
<keyword evidence="6 13" id="KW-0949">S-adenosyl-L-methionine</keyword>
<dbReference type="SFLD" id="SFLDF00272">
    <property type="entry name" value="biotin_synthase"/>
    <property type="match status" value="1"/>
</dbReference>
<dbReference type="Pfam" id="PF04055">
    <property type="entry name" value="Radical_SAM"/>
    <property type="match status" value="1"/>
</dbReference>
<feature type="binding site" evidence="13 14">
    <location>
        <position position="100"/>
    </location>
    <ligand>
        <name>[4Fe-4S] cluster</name>
        <dbReference type="ChEBI" id="CHEBI:49883"/>
        <note>4Fe-4S-S-AdoMet</note>
    </ligand>
</feature>
<comment type="catalytic activity">
    <reaction evidence="12 13">
        <text>(4R,5S)-dethiobiotin + (sulfur carrier)-SH + 2 reduced [2Fe-2S]-[ferredoxin] + 2 S-adenosyl-L-methionine = (sulfur carrier)-H + biotin + 2 5'-deoxyadenosine + 2 L-methionine + 2 oxidized [2Fe-2S]-[ferredoxin]</text>
        <dbReference type="Rhea" id="RHEA:22060"/>
        <dbReference type="Rhea" id="RHEA-COMP:10000"/>
        <dbReference type="Rhea" id="RHEA-COMP:10001"/>
        <dbReference type="Rhea" id="RHEA-COMP:14737"/>
        <dbReference type="Rhea" id="RHEA-COMP:14739"/>
        <dbReference type="ChEBI" id="CHEBI:17319"/>
        <dbReference type="ChEBI" id="CHEBI:29917"/>
        <dbReference type="ChEBI" id="CHEBI:33737"/>
        <dbReference type="ChEBI" id="CHEBI:33738"/>
        <dbReference type="ChEBI" id="CHEBI:57586"/>
        <dbReference type="ChEBI" id="CHEBI:57844"/>
        <dbReference type="ChEBI" id="CHEBI:59789"/>
        <dbReference type="ChEBI" id="CHEBI:64428"/>
        <dbReference type="ChEBI" id="CHEBI:149473"/>
        <dbReference type="EC" id="2.8.1.6"/>
    </reaction>
</comment>
<dbReference type="HAMAP" id="MF_01694">
    <property type="entry name" value="BioB"/>
    <property type="match status" value="1"/>
</dbReference>
<dbReference type="GO" id="GO:0009102">
    <property type="term" value="P:biotin biosynthetic process"/>
    <property type="evidence" value="ECO:0007669"/>
    <property type="project" value="UniProtKB-UniRule"/>
</dbReference>
<dbReference type="GO" id="GO:0051537">
    <property type="term" value="F:2 iron, 2 sulfur cluster binding"/>
    <property type="evidence" value="ECO:0007669"/>
    <property type="project" value="UniProtKB-KW"/>
</dbReference>
<evidence type="ECO:0000256" key="6">
    <source>
        <dbReference type="ARBA" id="ARBA00022691"/>
    </source>
</evidence>
<evidence type="ECO:0000256" key="13">
    <source>
        <dbReference type="HAMAP-Rule" id="MF_01694"/>
    </source>
</evidence>
<dbReference type="SMART" id="SM00729">
    <property type="entry name" value="Elp3"/>
    <property type="match status" value="1"/>
</dbReference>
<dbReference type="SUPFAM" id="SSF102114">
    <property type="entry name" value="Radical SAM enzymes"/>
    <property type="match status" value="1"/>
</dbReference>
<dbReference type="InterPro" id="IPR058240">
    <property type="entry name" value="rSAM_sf"/>
</dbReference>
<keyword evidence="4 13" id="KW-0004">4Fe-4S</keyword>
<name>A0A1Y2SUJ0_9GAMM</name>
<evidence type="ECO:0000313" key="18">
    <source>
        <dbReference type="Proteomes" id="UP000194204"/>
    </source>
</evidence>
<keyword evidence="8 13" id="KW-0479">Metal-binding</keyword>
<dbReference type="SMART" id="SM00876">
    <property type="entry name" value="BATS"/>
    <property type="match status" value="1"/>
</dbReference>
<comment type="cofactor">
    <cofactor evidence="13 14">
        <name>[4Fe-4S] cluster</name>
        <dbReference type="ChEBI" id="CHEBI:49883"/>
    </cofactor>
    <text evidence="13 14">Binds 1 [4Fe-4S] cluster. The cluster is coordinated with 3 cysteines and an exchangeable S-adenosyl-L-methionine.</text>
</comment>
<dbReference type="SFLD" id="SFLDG01278">
    <property type="entry name" value="biotin_synthase_like"/>
    <property type="match status" value="1"/>
</dbReference>
<dbReference type="InterPro" id="IPR024177">
    <property type="entry name" value="Biotin_synthase"/>
</dbReference>
<dbReference type="Proteomes" id="UP000194204">
    <property type="component" value="Unassembled WGS sequence"/>
</dbReference>
<evidence type="ECO:0000256" key="10">
    <source>
        <dbReference type="ARBA" id="ARBA00023004"/>
    </source>
</evidence>
<evidence type="ECO:0000256" key="4">
    <source>
        <dbReference type="ARBA" id="ARBA00022485"/>
    </source>
</evidence>
<feature type="binding site" evidence="13 14">
    <location>
        <position position="144"/>
    </location>
    <ligand>
        <name>[2Fe-2S] cluster</name>
        <dbReference type="ChEBI" id="CHEBI:190135"/>
    </ligand>
</feature>
<feature type="binding site" evidence="13 14">
    <location>
        <position position="107"/>
    </location>
    <ligand>
        <name>[4Fe-4S] cluster</name>
        <dbReference type="ChEBI" id="CHEBI:49883"/>
        <note>4Fe-4S-S-AdoMet</note>
    </ligand>
</feature>
<evidence type="ECO:0000313" key="17">
    <source>
        <dbReference type="EMBL" id="OTA21546.1"/>
    </source>
</evidence>
<dbReference type="EMBL" id="MUBK01000002">
    <property type="protein sequence ID" value="OTA21546.1"/>
    <property type="molecule type" value="Genomic_DNA"/>
</dbReference>
<dbReference type="PROSITE" id="PS51918">
    <property type="entry name" value="RADICAL_SAM"/>
    <property type="match status" value="1"/>
</dbReference>
<evidence type="ECO:0000256" key="3">
    <source>
        <dbReference type="ARBA" id="ARBA00012236"/>
    </source>
</evidence>
<keyword evidence="18" id="KW-1185">Reference proteome</keyword>
<dbReference type="PANTHER" id="PTHR22976:SF2">
    <property type="entry name" value="BIOTIN SYNTHASE, MITOCHONDRIAL"/>
    <property type="match status" value="1"/>
</dbReference>
<accession>A0A1Y2SUJ0</accession>
<keyword evidence="9 13" id="KW-0093">Biotin biosynthesis</keyword>
<feature type="binding site" evidence="13 14">
    <location>
        <position position="307"/>
    </location>
    <ligand>
        <name>[2Fe-2S] cluster</name>
        <dbReference type="ChEBI" id="CHEBI:190135"/>
    </ligand>
</feature>
<evidence type="ECO:0000259" key="16">
    <source>
        <dbReference type="PROSITE" id="PS51918"/>
    </source>
</evidence>
<dbReference type="UniPathway" id="UPA00078">
    <property type="reaction ID" value="UER00162"/>
</dbReference>
<dbReference type="Gene3D" id="3.20.20.70">
    <property type="entry name" value="Aldolase class I"/>
    <property type="match status" value="1"/>
</dbReference>
<keyword evidence="7 13" id="KW-0001">2Fe-2S</keyword>
<dbReference type="PIRSF" id="PIRSF001619">
    <property type="entry name" value="Biotin_synth"/>
    <property type="match status" value="1"/>
</dbReference>
<comment type="pathway">
    <text evidence="1 13">Cofactor biosynthesis; biotin biosynthesis; biotin from 7,8-diaminononanoate: step 2/2.</text>
</comment>
<dbReference type="InterPro" id="IPR007197">
    <property type="entry name" value="rSAM"/>
</dbReference>
<evidence type="ECO:0000256" key="15">
    <source>
        <dbReference type="SAM" id="Phobius"/>
    </source>
</evidence>
<feature type="domain" description="Radical SAM core" evidence="16">
    <location>
        <begin position="85"/>
        <end position="304"/>
    </location>
</feature>
<dbReference type="SFLD" id="SFLDG01060">
    <property type="entry name" value="BATS_domain_containing"/>
    <property type="match status" value="1"/>
</dbReference>
<feature type="binding site" evidence="13 14">
    <location>
        <position position="175"/>
    </location>
    <ligand>
        <name>[2Fe-2S] cluster</name>
        <dbReference type="ChEBI" id="CHEBI:190135"/>
    </ligand>
</feature>
<comment type="similarity">
    <text evidence="2 13">Belongs to the radical SAM superfamily. Biotin synthase family.</text>
</comment>
<dbReference type="SFLD" id="SFLDS00029">
    <property type="entry name" value="Radical_SAM"/>
    <property type="match status" value="1"/>
</dbReference>
<dbReference type="NCBIfam" id="TIGR00433">
    <property type="entry name" value="bioB"/>
    <property type="match status" value="1"/>
</dbReference>
<dbReference type="STRING" id="40578.Xbed_00292"/>
<comment type="caution">
    <text evidence="17">The sequence shown here is derived from an EMBL/GenBank/DDBJ whole genome shotgun (WGS) entry which is preliminary data.</text>
</comment>
<evidence type="ECO:0000256" key="5">
    <source>
        <dbReference type="ARBA" id="ARBA00022679"/>
    </source>
</evidence>
<keyword evidence="10 13" id="KW-0408">Iron</keyword>
<keyword evidence="15" id="KW-0812">Transmembrane</keyword>
<comment type="cofactor">
    <cofactor evidence="14">
        <name>[2Fe-2S] cluster</name>
        <dbReference type="ChEBI" id="CHEBI:190135"/>
    </cofactor>
    <text evidence="14">Binds 1 [2Fe-2S] cluster. The cluster is coordinated with 3 cysteines and 1 arginine.</text>
</comment>
<keyword evidence="15" id="KW-1133">Transmembrane helix</keyword>
<keyword evidence="5 13" id="KW-0808">Transferase</keyword>
<dbReference type="InterPro" id="IPR002684">
    <property type="entry name" value="Biotin_synth/BioAB"/>
</dbReference>
<dbReference type="InterPro" id="IPR013785">
    <property type="entry name" value="Aldolase_TIM"/>
</dbReference>
<evidence type="ECO:0000256" key="1">
    <source>
        <dbReference type="ARBA" id="ARBA00004942"/>
    </source>
</evidence>
<proteinExistence type="inferred from homology"/>
<evidence type="ECO:0000256" key="7">
    <source>
        <dbReference type="ARBA" id="ARBA00022714"/>
    </source>
</evidence>
<evidence type="ECO:0000256" key="14">
    <source>
        <dbReference type="PIRSR" id="PIRSR001619-1"/>
    </source>
</evidence>
<comment type="cofactor">
    <cofactor evidence="13">
        <name>[2Fe-2S] cluster</name>
        <dbReference type="ChEBI" id="CHEBI:190135"/>
    </cofactor>
    <text evidence="13">Binds 1 [2Fe-2S] cluster. The cluster is coordinated with 3 cysteines and 1 arginine.</text>
</comment>
<dbReference type="Pfam" id="PF06968">
    <property type="entry name" value="BATS"/>
    <property type="match status" value="1"/>
</dbReference>
<keyword evidence="15" id="KW-0472">Membrane</keyword>
<dbReference type="AlphaFoldDB" id="A0A1Y2SUJ0"/>
<gene>
    <name evidence="13" type="primary">bioB</name>
    <name evidence="17" type="ORF">Xbed_00292</name>
</gene>
<comment type="function">
    <text evidence="13">Catalyzes the conversion of dethiobiotin (DTB) to biotin by the insertion of a sulfur atom into dethiobiotin via a radical-based mechanism.</text>
</comment>
<protein>
    <recommendedName>
        <fullName evidence="3 13">Biotin synthase</fullName>
        <ecNumber evidence="3 13">2.8.1.6</ecNumber>
    </recommendedName>
</protein>
<feature type="binding site" evidence="13 14">
    <location>
        <position position="235"/>
    </location>
    <ligand>
        <name>[2Fe-2S] cluster</name>
        <dbReference type="ChEBI" id="CHEBI:190135"/>
    </ligand>
</feature>
<sequence length="393" mass="44572">MPNMAPVKLNIRRIHYHFVVNLLTLVLVDMITALFKLTTFFHIGEVIVSERQQWTIKQAQGLFDKPFFELLFQAQQVHREHFDPQQVQVSTLLSIKTGACPEDCKYCPQSSRYKTGLEKERLMEVEKVIESAHKAKNAGSTRFCMGAAWKNPHERDMPYLEKMVREVKALGMETCMTLGMLNQSQARRLSEAGLDYYNHNLDTSPEFYGNIITTRSYQDRLNTLDNVRDAGIKVCSGGIVGLGEQIRDRAALLVQLANLPKPPESVPINMLVKVKGTPLEDNEDVDPFDFIRTIAVARIMMPGSHVRLSAGREQMNEQTQAMCFMAGANSIFYGCKLLTTPNPGEDKDLQLFRRLGINPQQTKTAFGDNQQQQNLTEAIFHHADNEQFYNAAL</sequence>
<evidence type="ECO:0000256" key="12">
    <source>
        <dbReference type="ARBA" id="ARBA00051157"/>
    </source>
</evidence>
<dbReference type="CDD" id="cd01335">
    <property type="entry name" value="Radical_SAM"/>
    <property type="match status" value="1"/>
</dbReference>
<evidence type="ECO:0000256" key="8">
    <source>
        <dbReference type="ARBA" id="ARBA00022723"/>
    </source>
</evidence>
<feature type="transmembrane region" description="Helical" evidence="15">
    <location>
        <begin position="20"/>
        <end position="43"/>
    </location>
</feature>
<dbReference type="PANTHER" id="PTHR22976">
    <property type="entry name" value="BIOTIN SYNTHASE"/>
    <property type="match status" value="1"/>
</dbReference>
<dbReference type="GO" id="GO:0005506">
    <property type="term" value="F:iron ion binding"/>
    <property type="evidence" value="ECO:0007669"/>
    <property type="project" value="UniProtKB-UniRule"/>
</dbReference>
<keyword evidence="11 13" id="KW-0411">Iron-sulfur</keyword>
<evidence type="ECO:0000256" key="2">
    <source>
        <dbReference type="ARBA" id="ARBA00010765"/>
    </source>
</evidence>
<evidence type="ECO:0000256" key="9">
    <source>
        <dbReference type="ARBA" id="ARBA00022756"/>
    </source>
</evidence>
<dbReference type="EC" id="2.8.1.6" evidence="3 13"/>
<dbReference type="InterPro" id="IPR006638">
    <property type="entry name" value="Elp3/MiaA/NifB-like_rSAM"/>
</dbReference>
<dbReference type="InterPro" id="IPR010722">
    <property type="entry name" value="BATS_dom"/>
</dbReference>
<organism evidence="17 18">
    <name type="scientific">Xenorhabdus beddingii</name>
    <dbReference type="NCBI Taxonomy" id="40578"/>
    <lineage>
        <taxon>Bacteria</taxon>
        <taxon>Pseudomonadati</taxon>
        <taxon>Pseudomonadota</taxon>
        <taxon>Gammaproteobacteria</taxon>
        <taxon>Enterobacterales</taxon>
        <taxon>Morganellaceae</taxon>
        <taxon>Xenorhabdus</taxon>
    </lineage>
</organism>
<dbReference type="GO" id="GO:0004076">
    <property type="term" value="F:biotin synthase activity"/>
    <property type="evidence" value="ECO:0007669"/>
    <property type="project" value="UniProtKB-UniRule"/>
</dbReference>
<feature type="binding site" evidence="13 14">
    <location>
        <position position="104"/>
    </location>
    <ligand>
        <name>[4Fe-4S] cluster</name>
        <dbReference type="ChEBI" id="CHEBI:49883"/>
        <note>4Fe-4S-S-AdoMet</note>
    </ligand>
</feature>
<reference evidence="17 18" key="1">
    <citation type="submission" date="2017-01" db="EMBL/GenBank/DDBJ databases">
        <title>Deconstructing symbiosis and pathogenesis requirements using a combined genomic-metabolomic approach.</title>
        <authorList>
            <person name="Tobias N.J."/>
            <person name="Wolff H."/>
            <person name="Djahanschiri B."/>
            <person name="Ebersberger I."/>
            <person name="Bode H.B."/>
        </authorList>
    </citation>
    <scope>NUCLEOTIDE SEQUENCE [LARGE SCALE GENOMIC DNA]</scope>
    <source>
        <strain evidence="17 18">DSM 4764</strain>
    </source>
</reference>
<dbReference type="FunFam" id="3.20.20.70:FF:000011">
    <property type="entry name" value="Biotin synthase"/>
    <property type="match status" value="1"/>
</dbReference>
<evidence type="ECO:0000256" key="11">
    <source>
        <dbReference type="ARBA" id="ARBA00023014"/>
    </source>
</evidence>